<keyword evidence="3" id="KW-0378">Hydrolase</keyword>
<evidence type="ECO:0000313" key="4">
    <source>
        <dbReference type="Proteomes" id="UP000010729"/>
    </source>
</evidence>
<evidence type="ECO:0000256" key="1">
    <source>
        <dbReference type="SAM" id="MobiDB-lite"/>
    </source>
</evidence>
<dbReference type="AlphaFoldDB" id="N1V4A0"/>
<dbReference type="OrthoDB" id="3173428at2"/>
<protein>
    <submittedName>
        <fullName evidence="3">Amidohydrolase</fullName>
    </submittedName>
</protein>
<evidence type="ECO:0000259" key="2">
    <source>
        <dbReference type="Pfam" id="PF07969"/>
    </source>
</evidence>
<accession>N1V4A0</accession>
<dbReference type="InterPro" id="IPR013108">
    <property type="entry name" value="Amidohydro_3"/>
</dbReference>
<dbReference type="InterPro" id="IPR011059">
    <property type="entry name" value="Metal-dep_hydrolase_composite"/>
</dbReference>
<dbReference type="Gene3D" id="2.30.40.10">
    <property type="entry name" value="Urease, subunit C, domain 1"/>
    <property type="match status" value="1"/>
</dbReference>
<feature type="domain" description="Amidohydrolase 3" evidence="2">
    <location>
        <begin position="2"/>
        <end position="66"/>
    </location>
</feature>
<feature type="non-terminal residue" evidence="3">
    <location>
        <position position="1"/>
    </location>
</feature>
<proteinExistence type="predicted"/>
<dbReference type="RefSeq" id="WP_005271903.1">
    <property type="nucleotide sequence ID" value="NZ_ANPE02000202.1"/>
</dbReference>
<reference evidence="3 4" key="1">
    <citation type="journal article" date="2013" name="Genome Announc.">
        <title>Draft Genome Sequence of Arthrobacter crystallopoietes Strain BAB-32, Revealing Genes for Bioremediation.</title>
        <authorList>
            <person name="Joshi M.N."/>
            <person name="Pandit A.S."/>
            <person name="Sharma A."/>
            <person name="Pandya R.V."/>
            <person name="Desai S.M."/>
            <person name="Saxena A.K."/>
            <person name="Bagatharia S.B."/>
        </authorList>
    </citation>
    <scope>NUCLEOTIDE SEQUENCE [LARGE SCALE GENOMIC DNA]</scope>
    <source>
        <strain evidence="3 4">BAB-32</strain>
    </source>
</reference>
<dbReference type="GO" id="GO:0016810">
    <property type="term" value="F:hydrolase activity, acting on carbon-nitrogen (but not peptide) bonds"/>
    <property type="evidence" value="ECO:0007669"/>
    <property type="project" value="InterPro"/>
</dbReference>
<evidence type="ECO:0000313" key="3">
    <source>
        <dbReference type="EMBL" id="EMY33083.1"/>
    </source>
</evidence>
<keyword evidence="4" id="KW-1185">Reference proteome</keyword>
<name>N1V4A0_9MICC</name>
<dbReference type="Pfam" id="PF07969">
    <property type="entry name" value="Amidohydro_3"/>
    <property type="match status" value="1"/>
</dbReference>
<feature type="compositionally biased region" description="Low complexity" evidence="1">
    <location>
        <begin position="78"/>
        <end position="92"/>
    </location>
</feature>
<dbReference type="Proteomes" id="UP000010729">
    <property type="component" value="Unassembled WGS sequence"/>
</dbReference>
<sequence length="103" mass="10269">AEGLTPEEALRSYTEWAAIATGTDADKGTLRTGKLADFAVLSGSPLDAPDIAALEVLATIVGGEFTHNLLDPTYDGGAPASASFPPAAVATSTQPTAPIGADA</sequence>
<dbReference type="EMBL" id="ANPE02000202">
    <property type="protein sequence ID" value="EMY33083.1"/>
    <property type="molecule type" value="Genomic_DNA"/>
</dbReference>
<gene>
    <name evidence="3" type="ORF">D477_016735</name>
</gene>
<comment type="caution">
    <text evidence="3">The sequence shown here is derived from an EMBL/GenBank/DDBJ whole genome shotgun (WGS) entry which is preliminary data.</text>
</comment>
<dbReference type="PANTHER" id="PTHR22642">
    <property type="entry name" value="IMIDAZOLONEPROPIONASE"/>
    <property type="match status" value="1"/>
</dbReference>
<dbReference type="PANTHER" id="PTHR22642:SF2">
    <property type="entry name" value="PROTEIN LONG AFTER FAR-RED 3"/>
    <property type="match status" value="1"/>
</dbReference>
<dbReference type="Gene3D" id="3.20.20.140">
    <property type="entry name" value="Metal-dependent hydrolases"/>
    <property type="match status" value="1"/>
</dbReference>
<organism evidence="3 4">
    <name type="scientific">Arthrobacter crystallopoietes BAB-32</name>
    <dbReference type="NCBI Taxonomy" id="1246476"/>
    <lineage>
        <taxon>Bacteria</taxon>
        <taxon>Bacillati</taxon>
        <taxon>Actinomycetota</taxon>
        <taxon>Actinomycetes</taxon>
        <taxon>Micrococcales</taxon>
        <taxon>Micrococcaceae</taxon>
        <taxon>Crystallibacter</taxon>
    </lineage>
</organism>
<feature type="region of interest" description="Disordered" evidence="1">
    <location>
        <begin position="76"/>
        <end position="103"/>
    </location>
</feature>